<dbReference type="AlphaFoldDB" id="A0A1C3USS3"/>
<accession>A0A1C3USS3</accession>
<evidence type="ECO:0000256" key="1">
    <source>
        <dbReference type="SAM" id="MobiDB-lite"/>
    </source>
</evidence>
<evidence type="ECO:0000313" key="3">
    <source>
        <dbReference type="Proteomes" id="UP000199205"/>
    </source>
</evidence>
<organism evidence="2 3">
    <name type="scientific">Rhizobium lusitanum</name>
    <dbReference type="NCBI Taxonomy" id="293958"/>
    <lineage>
        <taxon>Bacteria</taxon>
        <taxon>Pseudomonadati</taxon>
        <taxon>Pseudomonadota</taxon>
        <taxon>Alphaproteobacteria</taxon>
        <taxon>Hyphomicrobiales</taxon>
        <taxon>Rhizobiaceae</taxon>
        <taxon>Rhizobium/Agrobacterium group</taxon>
        <taxon>Rhizobium</taxon>
    </lineage>
</organism>
<gene>
    <name evidence="2" type="ORF">GA0061101_103271</name>
</gene>
<name>A0A1C3USS3_9HYPH</name>
<dbReference type="RefSeq" id="WP_092573403.1">
    <property type="nucleotide sequence ID" value="NZ_FMAF01000003.1"/>
</dbReference>
<reference evidence="2 3" key="1">
    <citation type="submission" date="2016-08" db="EMBL/GenBank/DDBJ databases">
        <authorList>
            <person name="Seilhamer J.J."/>
        </authorList>
    </citation>
    <scope>NUCLEOTIDE SEQUENCE [LARGE SCALE GENOMIC DNA]</scope>
    <source>
        <strain evidence="2 3">P1-7</strain>
    </source>
</reference>
<protein>
    <submittedName>
        <fullName evidence="2">Uncharacterized protein</fullName>
    </submittedName>
</protein>
<dbReference type="EMBL" id="FMAF01000003">
    <property type="protein sequence ID" value="SCB18505.1"/>
    <property type="molecule type" value="Genomic_DNA"/>
</dbReference>
<evidence type="ECO:0000313" key="2">
    <source>
        <dbReference type="EMBL" id="SCB18505.1"/>
    </source>
</evidence>
<sequence>MHPQQGGSYRRETDQSLTRVAFTADATGRPDDLGKVEPAAEPAADLPATNETASDTDGASKKGKA</sequence>
<feature type="region of interest" description="Disordered" evidence="1">
    <location>
        <begin position="1"/>
        <end position="65"/>
    </location>
</feature>
<dbReference type="Proteomes" id="UP000199205">
    <property type="component" value="Unassembled WGS sequence"/>
</dbReference>
<proteinExistence type="predicted"/>